<evidence type="ECO:0000256" key="1">
    <source>
        <dbReference type="SAM" id="MobiDB-lite"/>
    </source>
</evidence>
<accession>A0AAV4TKZ1</accession>
<sequence length="112" mass="12871">MGSLIFVSRYGNEKQFSTKSHKSPNDHRSKNRVSSSYTICHGLHLLRGASRHVKTPSPLRREILLLTLRKRPLARGNELNRNDLRFRQMLGRNRALFWLACSSLPGEASLCR</sequence>
<name>A0AAV4TKZ1_9ARAC</name>
<organism evidence="2 3">
    <name type="scientific">Caerostris darwini</name>
    <dbReference type="NCBI Taxonomy" id="1538125"/>
    <lineage>
        <taxon>Eukaryota</taxon>
        <taxon>Metazoa</taxon>
        <taxon>Ecdysozoa</taxon>
        <taxon>Arthropoda</taxon>
        <taxon>Chelicerata</taxon>
        <taxon>Arachnida</taxon>
        <taxon>Araneae</taxon>
        <taxon>Araneomorphae</taxon>
        <taxon>Entelegynae</taxon>
        <taxon>Araneoidea</taxon>
        <taxon>Araneidae</taxon>
        <taxon>Caerostris</taxon>
    </lineage>
</organism>
<protein>
    <submittedName>
        <fullName evidence="2">Uncharacterized protein</fullName>
    </submittedName>
</protein>
<proteinExistence type="predicted"/>
<evidence type="ECO:0000313" key="2">
    <source>
        <dbReference type="EMBL" id="GIY45470.1"/>
    </source>
</evidence>
<gene>
    <name evidence="2" type="ORF">CDAR_71881</name>
</gene>
<reference evidence="2 3" key="1">
    <citation type="submission" date="2021-06" db="EMBL/GenBank/DDBJ databases">
        <title>Caerostris darwini draft genome.</title>
        <authorList>
            <person name="Kono N."/>
            <person name="Arakawa K."/>
        </authorList>
    </citation>
    <scope>NUCLEOTIDE SEQUENCE [LARGE SCALE GENOMIC DNA]</scope>
</reference>
<comment type="caution">
    <text evidence="2">The sequence shown here is derived from an EMBL/GenBank/DDBJ whole genome shotgun (WGS) entry which is preliminary data.</text>
</comment>
<keyword evidence="3" id="KW-1185">Reference proteome</keyword>
<dbReference type="Proteomes" id="UP001054837">
    <property type="component" value="Unassembled WGS sequence"/>
</dbReference>
<feature type="region of interest" description="Disordered" evidence="1">
    <location>
        <begin position="14"/>
        <end position="33"/>
    </location>
</feature>
<dbReference type="AlphaFoldDB" id="A0AAV4TKZ1"/>
<dbReference type="EMBL" id="BPLQ01009629">
    <property type="protein sequence ID" value="GIY45470.1"/>
    <property type="molecule type" value="Genomic_DNA"/>
</dbReference>
<evidence type="ECO:0000313" key="3">
    <source>
        <dbReference type="Proteomes" id="UP001054837"/>
    </source>
</evidence>